<gene>
    <name evidence="4" type="ORF">Airi01_072350</name>
</gene>
<dbReference type="CDD" id="cd05233">
    <property type="entry name" value="SDR_c"/>
    <property type="match status" value="1"/>
</dbReference>
<evidence type="ECO:0000313" key="5">
    <source>
        <dbReference type="Proteomes" id="UP001165135"/>
    </source>
</evidence>
<dbReference type="RefSeq" id="WP_285629869.1">
    <property type="nucleotide sequence ID" value="NZ_BSTJ01000010.1"/>
</dbReference>
<protein>
    <submittedName>
        <fullName evidence="4">3-oxoacyl-ACP reductase</fullName>
    </submittedName>
</protein>
<sequence>MTTTDSPRSSVAVVTGAGNGLGRAITRALLDDGHMVVLAGRTRASLQDTAADHPRAEVVVADVTSASSVRALFASAWALHGRVDVLVNNAGVFGPEGAIDEVEDGHWHDVLAANVTGSFLCAREAVRIMRRQRPRGGRIINSGSLSAHVPRPHSVAYTVSKHAITGLTAAMNLDLRDHGIACTQLDVGNAATAMTAGIGVEALQPDGTRRAEPTIDPVDVARLVAHVVSLPLEVNVPSLTVMARTMPYAGRG</sequence>
<evidence type="ECO:0000256" key="3">
    <source>
        <dbReference type="RuleBase" id="RU000363"/>
    </source>
</evidence>
<reference evidence="4" key="1">
    <citation type="submission" date="2023-03" db="EMBL/GenBank/DDBJ databases">
        <title>Actinoallomurus iriomotensis NBRC 103681.</title>
        <authorList>
            <person name="Ichikawa N."/>
            <person name="Sato H."/>
            <person name="Tonouchi N."/>
        </authorList>
    </citation>
    <scope>NUCLEOTIDE SEQUENCE</scope>
    <source>
        <strain evidence="4">NBRC 103681</strain>
    </source>
</reference>
<dbReference type="PANTHER" id="PTHR43669:SF12">
    <property type="entry name" value="BLR5618 PROTEIN"/>
    <property type="match status" value="1"/>
</dbReference>
<comment type="similarity">
    <text evidence="1 3">Belongs to the short-chain dehydrogenases/reductases (SDR) family.</text>
</comment>
<dbReference type="PRINTS" id="PR00081">
    <property type="entry name" value="GDHRDH"/>
</dbReference>
<dbReference type="EMBL" id="BSTJ01000010">
    <property type="protein sequence ID" value="GLY78968.1"/>
    <property type="molecule type" value="Genomic_DNA"/>
</dbReference>
<name>A0A9W6VNN0_9ACTN</name>
<evidence type="ECO:0000313" key="4">
    <source>
        <dbReference type="EMBL" id="GLY78968.1"/>
    </source>
</evidence>
<dbReference type="Gene3D" id="3.40.50.720">
    <property type="entry name" value="NAD(P)-binding Rossmann-like Domain"/>
    <property type="match status" value="1"/>
</dbReference>
<proteinExistence type="inferred from homology"/>
<dbReference type="SUPFAM" id="SSF51735">
    <property type="entry name" value="NAD(P)-binding Rossmann-fold domains"/>
    <property type="match status" value="1"/>
</dbReference>
<dbReference type="InterPro" id="IPR002347">
    <property type="entry name" value="SDR_fam"/>
</dbReference>
<dbReference type="PRINTS" id="PR00080">
    <property type="entry name" value="SDRFAMILY"/>
</dbReference>
<dbReference type="PANTHER" id="PTHR43669">
    <property type="entry name" value="5-KETO-D-GLUCONATE 5-REDUCTASE"/>
    <property type="match status" value="1"/>
</dbReference>
<keyword evidence="2" id="KW-0560">Oxidoreductase</keyword>
<accession>A0A9W6VNN0</accession>
<evidence type="ECO:0000256" key="1">
    <source>
        <dbReference type="ARBA" id="ARBA00006484"/>
    </source>
</evidence>
<dbReference type="GO" id="GO:0016491">
    <property type="term" value="F:oxidoreductase activity"/>
    <property type="evidence" value="ECO:0007669"/>
    <property type="project" value="UniProtKB-KW"/>
</dbReference>
<dbReference type="Proteomes" id="UP001165135">
    <property type="component" value="Unassembled WGS sequence"/>
</dbReference>
<evidence type="ECO:0000256" key="2">
    <source>
        <dbReference type="ARBA" id="ARBA00023002"/>
    </source>
</evidence>
<dbReference type="AlphaFoldDB" id="A0A9W6VNN0"/>
<dbReference type="Pfam" id="PF00106">
    <property type="entry name" value="adh_short"/>
    <property type="match status" value="1"/>
</dbReference>
<comment type="caution">
    <text evidence="4">The sequence shown here is derived from an EMBL/GenBank/DDBJ whole genome shotgun (WGS) entry which is preliminary data.</text>
</comment>
<dbReference type="InterPro" id="IPR036291">
    <property type="entry name" value="NAD(P)-bd_dom_sf"/>
</dbReference>
<organism evidence="4 5">
    <name type="scientific">Actinoallomurus iriomotensis</name>
    <dbReference type="NCBI Taxonomy" id="478107"/>
    <lineage>
        <taxon>Bacteria</taxon>
        <taxon>Bacillati</taxon>
        <taxon>Actinomycetota</taxon>
        <taxon>Actinomycetes</taxon>
        <taxon>Streptosporangiales</taxon>
        <taxon>Thermomonosporaceae</taxon>
        <taxon>Actinoallomurus</taxon>
    </lineage>
</organism>